<dbReference type="AlphaFoldDB" id="A0A423WGA9"/>
<comment type="miscellaneous">
    <text evidence="7">In eukaryotes there are cytoplasmic, mitochondrial and chloroplastic isozymes.</text>
</comment>
<keyword evidence="6" id="KW-0663">Pyridoxal phosphate</keyword>
<dbReference type="GO" id="GO:0030170">
    <property type="term" value="F:pyridoxal phosphate binding"/>
    <property type="evidence" value="ECO:0007669"/>
    <property type="project" value="InterPro"/>
</dbReference>
<dbReference type="InterPro" id="IPR004839">
    <property type="entry name" value="Aminotransferase_I/II_large"/>
</dbReference>
<dbReference type="PANTHER" id="PTHR11879">
    <property type="entry name" value="ASPARTATE AMINOTRANSFERASE"/>
    <property type="match status" value="1"/>
</dbReference>
<comment type="cofactor">
    <cofactor evidence="1">
        <name>pyridoxal 5'-phosphate</name>
        <dbReference type="ChEBI" id="CHEBI:597326"/>
    </cofactor>
</comment>
<evidence type="ECO:0000256" key="7">
    <source>
        <dbReference type="RuleBase" id="RU000480"/>
    </source>
</evidence>
<accession>A0A423WGA9</accession>
<evidence type="ECO:0000256" key="4">
    <source>
        <dbReference type="ARBA" id="ARBA00022576"/>
    </source>
</evidence>
<dbReference type="Gene3D" id="3.90.1150.10">
    <property type="entry name" value="Aspartate Aminotransferase, domain 1"/>
    <property type="match status" value="1"/>
</dbReference>
<dbReference type="OrthoDB" id="6752799at2759"/>
<evidence type="ECO:0000313" key="10">
    <source>
        <dbReference type="Proteomes" id="UP000283895"/>
    </source>
</evidence>
<dbReference type="InterPro" id="IPR015422">
    <property type="entry name" value="PyrdxlP-dep_Trfase_small"/>
</dbReference>
<evidence type="ECO:0000259" key="8">
    <source>
        <dbReference type="Pfam" id="PF00155"/>
    </source>
</evidence>
<comment type="similarity">
    <text evidence="2">Belongs to the class-I pyridoxal-phosphate-dependent aminotransferase family.</text>
</comment>
<dbReference type="GO" id="GO:0005829">
    <property type="term" value="C:cytosol"/>
    <property type="evidence" value="ECO:0007669"/>
    <property type="project" value="TreeGrafter"/>
</dbReference>
<comment type="caution">
    <text evidence="9">The sequence shown here is derived from an EMBL/GenBank/DDBJ whole genome shotgun (WGS) entry which is preliminary data.</text>
</comment>
<dbReference type="GO" id="GO:0006532">
    <property type="term" value="P:aspartate biosynthetic process"/>
    <property type="evidence" value="ECO:0007669"/>
    <property type="project" value="TreeGrafter"/>
</dbReference>
<protein>
    <recommendedName>
        <fullName evidence="7">Aspartate aminotransferase</fullName>
        <ecNumber evidence="7">2.6.1.1</ecNumber>
    </recommendedName>
</protein>
<dbReference type="GO" id="GO:0004069">
    <property type="term" value="F:L-aspartate:2-oxoglutarate aminotransferase activity"/>
    <property type="evidence" value="ECO:0007669"/>
    <property type="project" value="UniProtKB-EC"/>
</dbReference>
<dbReference type="PANTHER" id="PTHR11879:SF55">
    <property type="entry name" value="GLUTAMATE OXALOACETATE TRANSAMINASE 1, ISOFORM B"/>
    <property type="match status" value="1"/>
</dbReference>
<evidence type="ECO:0000256" key="5">
    <source>
        <dbReference type="ARBA" id="ARBA00022679"/>
    </source>
</evidence>
<name>A0A423WGA9_9PEZI</name>
<dbReference type="InterPro" id="IPR015424">
    <property type="entry name" value="PyrdxlP-dep_Trfase"/>
</dbReference>
<dbReference type="PROSITE" id="PS00105">
    <property type="entry name" value="AA_TRANSFER_CLASS_1"/>
    <property type="match status" value="1"/>
</dbReference>
<feature type="domain" description="Aminotransferase class I/classII large" evidence="8">
    <location>
        <begin position="35"/>
        <end position="400"/>
    </location>
</feature>
<dbReference type="CDD" id="cd00609">
    <property type="entry name" value="AAT_like"/>
    <property type="match status" value="1"/>
</dbReference>
<dbReference type="InterPro" id="IPR000796">
    <property type="entry name" value="Asp_trans"/>
</dbReference>
<proteinExistence type="inferred from homology"/>
<keyword evidence="5 7" id="KW-0808">Transferase</keyword>
<gene>
    <name evidence="9" type="ORF">VMCG_06074</name>
</gene>
<evidence type="ECO:0000256" key="6">
    <source>
        <dbReference type="ARBA" id="ARBA00022898"/>
    </source>
</evidence>
<evidence type="ECO:0000256" key="3">
    <source>
        <dbReference type="ARBA" id="ARBA00011738"/>
    </source>
</evidence>
<dbReference type="FunFam" id="3.90.1150.10:FF:000001">
    <property type="entry name" value="Aspartate aminotransferase"/>
    <property type="match status" value="1"/>
</dbReference>
<dbReference type="Proteomes" id="UP000283895">
    <property type="component" value="Unassembled WGS sequence"/>
</dbReference>
<comment type="catalytic activity">
    <reaction evidence="7">
        <text>L-aspartate + 2-oxoglutarate = oxaloacetate + L-glutamate</text>
        <dbReference type="Rhea" id="RHEA:21824"/>
        <dbReference type="ChEBI" id="CHEBI:16452"/>
        <dbReference type="ChEBI" id="CHEBI:16810"/>
        <dbReference type="ChEBI" id="CHEBI:29985"/>
        <dbReference type="ChEBI" id="CHEBI:29991"/>
        <dbReference type="EC" id="2.6.1.1"/>
    </reaction>
</comment>
<dbReference type="STRING" id="356882.A0A423WGA9"/>
<keyword evidence="4 7" id="KW-0032">Aminotransferase</keyword>
<dbReference type="EC" id="2.6.1.1" evidence="7"/>
<dbReference type="SUPFAM" id="SSF53383">
    <property type="entry name" value="PLP-dependent transferases"/>
    <property type="match status" value="1"/>
</dbReference>
<evidence type="ECO:0000256" key="1">
    <source>
        <dbReference type="ARBA" id="ARBA00001933"/>
    </source>
</evidence>
<dbReference type="NCBIfam" id="NF006719">
    <property type="entry name" value="PRK09257.1"/>
    <property type="match status" value="1"/>
</dbReference>
<evidence type="ECO:0000313" key="9">
    <source>
        <dbReference type="EMBL" id="ROW02404.1"/>
    </source>
</evidence>
<dbReference type="EMBL" id="LKEA01000017">
    <property type="protein sequence ID" value="ROW02404.1"/>
    <property type="molecule type" value="Genomic_DNA"/>
</dbReference>
<evidence type="ECO:0000256" key="2">
    <source>
        <dbReference type="ARBA" id="ARBA00007441"/>
    </source>
</evidence>
<dbReference type="InterPro" id="IPR004838">
    <property type="entry name" value="NHTrfase_class1_PyrdxlP-BS"/>
</dbReference>
<dbReference type="InterPro" id="IPR015421">
    <property type="entry name" value="PyrdxlP-dep_Trfase_major"/>
</dbReference>
<comment type="subunit">
    <text evidence="3 7">Homodimer.</text>
</comment>
<dbReference type="PRINTS" id="PR00799">
    <property type="entry name" value="TRANSAMINASE"/>
</dbReference>
<dbReference type="Gene3D" id="3.40.640.10">
    <property type="entry name" value="Type I PLP-dependent aspartate aminotransferase-like (Major domain)"/>
    <property type="match status" value="1"/>
</dbReference>
<organism evidence="9 10">
    <name type="scientific">Cytospora schulzeri</name>
    <dbReference type="NCBI Taxonomy" id="448051"/>
    <lineage>
        <taxon>Eukaryota</taxon>
        <taxon>Fungi</taxon>
        <taxon>Dikarya</taxon>
        <taxon>Ascomycota</taxon>
        <taxon>Pezizomycotina</taxon>
        <taxon>Sordariomycetes</taxon>
        <taxon>Sordariomycetidae</taxon>
        <taxon>Diaporthales</taxon>
        <taxon>Cytosporaceae</taxon>
        <taxon>Cytospora</taxon>
    </lineage>
</organism>
<reference evidence="9 10" key="1">
    <citation type="submission" date="2015-09" db="EMBL/GenBank/DDBJ databases">
        <title>Host preference determinants of Valsa canker pathogens revealed by comparative genomics.</title>
        <authorList>
            <person name="Yin Z."/>
            <person name="Huang L."/>
        </authorList>
    </citation>
    <scope>NUCLEOTIDE SEQUENCE [LARGE SCALE GENOMIC DNA]</scope>
    <source>
        <strain evidence="9 10">03-1</strain>
    </source>
</reference>
<dbReference type="Pfam" id="PF00155">
    <property type="entry name" value="Aminotran_1_2"/>
    <property type="match status" value="1"/>
</dbReference>
<keyword evidence="10" id="KW-1185">Reference proteome</keyword>
<sequence>MGSVGHNSLFEAAEFLQPDAIFDVLRRYGLDTFADKVNVSAGAYRDEQGKPWFLPSVLMAEKKIAGGDHEYLPMMGMRAFRDAVYNMLLHDTKALAEGRLAGVQSLSGTGALLLAGMALKKAKTGIKNVYLTDPTWPNHALLFETMGFNVKWLPYYDPKTCSLDYDAYIGAIRAVEPHSAVVLHSCAHNPTGCDPSREQWQEIGGVFQSQGIFPIFDAAYLGFNAGSVDEDAWAIRHFVEDLGLELAICTSFSKNMGLYGERVGTVTFVTATSEAAVTVESILDSSQRATISTPPLYGARIAEAVLNTPEIRKQWAEDLVTMSGRIMSMRMKLFEELTRLGTPGDWSHIVKQSGMFGFLGLTPAQVKHLEKEYHVYMASSSRISIAGLNEGNVEYFAKALDATVRTITQ</sequence>